<evidence type="ECO:0000259" key="1">
    <source>
        <dbReference type="Pfam" id="PF07615"/>
    </source>
</evidence>
<name>A0A0P1NUG5_9BACT</name>
<evidence type="ECO:0000313" key="3">
    <source>
        <dbReference type="Proteomes" id="UP000199197"/>
    </source>
</evidence>
<accession>A0A0P1NUG5</accession>
<gene>
    <name evidence="2" type="ORF">JGI23_01317</name>
</gene>
<feature type="domain" description="Thiamin/hydroxymethyl pyrimidine-binding YkoF putative" evidence="1">
    <location>
        <begin position="4"/>
        <end position="79"/>
    </location>
</feature>
<protein>
    <submittedName>
        <fullName evidence="2">YKOF-related Family</fullName>
    </submittedName>
</protein>
<proteinExistence type="predicted"/>
<evidence type="ECO:0000313" key="2">
    <source>
        <dbReference type="EMBL" id="CUT02706.1"/>
    </source>
</evidence>
<organism evidence="2 3">
    <name type="scientific">Candidatus Chryseopegocella kryptomonas</name>
    <dbReference type="NCBI Taxonomy" id="1633643"/>
    <lineage>
        <taxon>Bacteria</taxon>
        <taxon>Pseudomonadati</taxon>
        <taxon>Candidatus Kryptoniota</taxon>
        <taxon>Candidatus Chryseopegocella</taxon>
    </lineage>
</organism>
<dbReference type="Pfam" id="PF07615">
    <property type="entry name" value="Ykof"/>
    <property type="match status" value="1"/>
</dbReference>
<dbReference type="InterPro" id="IPR029756">
    <property type="entry name" value="MTH1187/YkoF-like"/>
</dbReference>
<dbReference type="InterPro" id="IPR011522">
    <property type="entry name" value="Thiamin/HMP-bd_put_YkoF"/>
</dbReference>
<reference evidence="3" key="1">
    <citation type="submission" date="2015-11" db="EMBL/GenBank/DDBJ databases">
        <authorList>
            <person name="Varghese N."/>
        </authorList>
    </citation>
    <scope>NUCLEOTIDE SEQUENCE [LARGE SCALE GENOMIC DNA]</scope>
    <source>
        <strain evidence="3">JGI-23</strain>
    </source>
</reference>
<dbReference type="OrthoDB" id="164222at2"/>
<dbReference type="EMBL" id="CZVW01000013">
    <property type="protein sequence ID" value="CUT02706.1"/>
    <property type="molecule type" value="Genomic_DNA"/>
</dbReference>
<dbReference type="SUPFAM" id="SSF89957">
    <property type="entry name" value="MTH1187/YkoF-like"/>
    <property type="match status" value="1"/>
</dbReference>
<dbReference type="Proteomes" id="UP000199197">
    <property type="component" value="Unassembled WGS sequence"/>
</dbReference>
<dbReference type="Gene3D" id="3.30.70.930">
    <property type="match status" value="1"/>
</dbReference>
<sequence>MAVALQVSLYPLRQMDIIEPINSVIEIFKSHGLETHVGSMSTLVYGDDEKVFKALQEAYAKASEFGEFVMVATLSNACPLPLRFDIR</sequence>
<dbReference type="RefSeq" id="WP_092350140.1">
    <property type="nucleotide sequence ID" value="NZ_CZVW01000013.1"/>
</dbReference>
<keyword evidence="3" id="KW-1185">Reference proteome</keyword>
<dbReference type="AlphaFoldDB" id="A0A0P1NUG5"/>